<gene>
    <name evidence="2" type="ORF">S01H4_27910</name>
</gene>
<evidence type="ECO:0000313" key="2">
    <source>
        <dbReference type="EMBL" id="GAG80596.1"/>
    </source>
</evidence>
<comment type="caution">
    <text evidence="2">The sequence shown here is derived from an EMBL/GenBank/DDBJ whole genome shotgun (WGS) entry which is preliminary data.</text>
</comment>
<feature type="compositionally biased region" description="Basic and acidic residues" evidence="1">
    <location>
        <begin position="1"/>
        <end position="11"/>
    </location>
</feature>
<proteinExistence type="predicted"/>
<accession>X1C857</accession>
<evidence type="ECO:0000256" key="1">
    <source>
        <dbReference type="SAM" id="MobiDB-lite"/>
    </source>
</evidence>
<organism evidence="2">
    <name type="scientific">marine sediment metagenome</name>
    <dbReference type="NCBI Taxonomy" id="412755"/>
    <lineage>
        <taxon>unclassified sequences</taxon>
        <taxon>metagenomes</taxon>
        <taxon>ecological metagenomes</taxon>
    </lineage>
</organism>
<feature type="non-terminal residue" evidence="2">
    <location>
        <position position="1"/>
    </location>
</feature>
<reference evidence="2" key="1">
    <citation type="journal article" date="2014" name="Front. Microbiol.">
        <title>High frequency of phylogenetically diverse reductive dehalogenase-homologous genes in deep subseafloor sedimentary metagenomes.</title>
        <authorList>
            <person name="Kawai M."/>
            <person name="Futagami T."/>
            <person name="Toyoda A."/>
            <person name="Takaki Y."/>
            <person name="Nishi S."/>
            <person name="Hori S."/>
            <person name="Arai W."/>
            <person name="Tsubouchi T."/>
            <person name="Morono Y."/>
            <person name="Uchiyama I."/>
            <person name="Ito T."/>
            <person name="Fujiyama A."/>
            <person name="Inagaki F."/>
            <person name="Takami H."/>
        </authorList>
    </citation>
    <scope>NUCLEOTIDE SEQUENCE</scope>
    <source>
        <strain evidence="2">Expedition CK06-06</strain>
    </source>
</reference>
<feature type="region of interest" description="Disordered" evidence="1">
    <location>
        <begin position="1"/>
        <end position="24"/>
    </location>
</feature>
<protein>
    <submittedName>
        <fullName evidence="2">Uncharacterized protein</fullName>
    </submittedName>
</protein>
<sequence>DENGKEVGRGDLHRRKDNGSNGQRWVKVPAHAKWDTGRGKWTIKRILKSVIQANGGEMPVEDLLNKMSQRGYLKEPLRQHLEALEVDVVDGKVRLRG</sequence>
<dbReference type="EMBL" id="BART01013743">
    <property type="protein sequence ID" value="GAG80596.1"/>
    <property type="molecule type" value="Genomic_DNA"/>
</dbReference>
<name>X1C857_9ZZZZ</name>
<dbReference type="AlphaFoldDB" id="X1C857"/>